<dbReference type="EMBL" id="HG793127">
    <property type="protein sequence ID" value="CDK26416.1"/>
    <property type="molecule type" value="Genomic_DNA"/>
</dbReference>
<dbReference type="HOGENOM" id="CLU_066912_2_0_1"/>
<evidence type="ECO:0000256" key="5">
    <source>
        <dbReference type="ARBA" id="ARBA00022552"/>
    </source>
</evidence>
<dbReference type="Proteomes" id="UP000019384">
    <property type="component" value="Unassembled WGS sequence"/>
</dbReference>
<dbReference type="OrthoDB" id="47732at2759"/>
<dbReference type="GO" id="GO:0000462">
    <property type="term" value="P:maturation of SSU-rRNA from tricistronic rRNA transcript (SSU-rRNA, 5.8S rRNA, LSU-rRNA)"/>
    <property type="evidence" value="ECO:0007669"/>
    <property type="project" value="TreeGrafter"/>
</dbReference>
<comment type="subcellular location">
    <subcellularLocation>
        <location evidence="1">Nucleus</location>
        <location evidence="1">Nucleolus</location>
    </subcellularLocation>
</comment>
<evidence type="ECO:0000256" key="6">
    <source>
        <dbReference type="ARBA" id="ARBA00023054"/>
    </source>
</evidence>
<evidence type="ECO:0000313" key="10">
    <source>
        <dbReference type="EMBL" id="CDK26416.1"/>
    </source>
</evidence>
<dbReference type="InterPro" id="IPR019310">
    <property type="entry name" value="Efg1"/>
</dbReference>
<keyword evidence="7" id="KW-0539">Nucleus</keyword>
<name>W6MJG8_9ASCO</name>
<dbReference type="GO" id="GO:0005730">
    <property type="term" value="C:nucleolus"/>
    <property type="evidence" value="ECO:0007669"/>
    <property type="project" value="UniProtKB-SubCell"/>
</dbReference>
<evidence type="ECO:0000256" key="2">
    <source>
        <dbReference type="ARBA" id="ARBA00006916"/>
    </source>
</evidence>
<accession>W6MJG8</accession>
<evidence type="ECO:0000256" key="7">
    <source>
        <dbReference type="ARBA" id="ARBA00023242"/>
    </source>
</evidence>
<evidence type="ECO:0000256" key="8">
    <source>
        <dbReference type="SAM" id="Coils"/>
    </source>
</evidence>
<feature type="coiled-coil region" evidence="8">
    <location>
        <begin position="85"/>
        <end position="119"/>
    </location>
</feature>
<dbReference type="GeneID" id="34519809"/>
<sequence length="230" mass="26923">MAPFRKNNERRGVDISDVLEMGASKIKKKIRDIERVQKRETLPADIRIENERALLALRHELKDKEFNLKAKAMSKKYHMVRFFEKKKAIRRLKQAIKTVDDLETQLQDGQEVKKDLKKARKVRKHCESDLAYVLNFPRTEKYIALFPNEDSTDTAKLDEKAKKGLKDTEEKRKQYKKQFSEMLEQGTLEVGIETAFGGKKVENKKLKATQSSIDASTERPKDEEEDEFFE</sequence>
<protein>
    <recommendedName>
        <fullName evidence="3">rRNA-processing protein EFG1</fullName>
    </recommendedName>
    <alternativeName>
        <fullName evidence="4">rRNA-processing protein efg1</fullName>
    </alternativeName>
</protein>
<comment type="similarity">
    <text evidence="2">Belongs to the EFG1 family.</text>
</comment>
<dbReference type="InterPro" id="IPR050786">
    <property type="entry name" value="EFG1_rRNA-proc"/>
</dbReference>
<feature type="coiled-coil region" evidence="8">
    <location>
        <begin position="158"/>
        <end position="185"/>
    </location>
</feature>
<reference evidence="10" key="2">
    <citation type="submission" date="2014-02" db="EMBL/GenBank/DDBJ databases">
        <title>Complete DNA sequence of /Kuraishia capsulata/ illustrates novel genomic features among budding yeasts (/Saccharomycotina/).</title>
        <authorList>
            <person name="Morales L."/>
            <person name="Noel B."/>
            <person name="Porcel B."/>
            <person name="Marcet-Houben M."/>
            <person name="Hullo M-F."/>
            <person name="Sacerdot C."/>
            <person name="Tekaia F."/>
            <person name="Leh-Louis V."/>
            <person name="Despons L."/>
            <person name="Khanna V."/>
            <person name="Aury J-M."/>
            <person name="Barbe V."/>
            <person name="Couloux A."/>
            <person name="Labadie K."/>
            <person name="Pelletier E."/>
            <person name="Souciet J-L."/>
            <person name="Boekhout T."/>
            <person name="Gabaldon T."/>
            <person name="Wincker P."/>
            <person name="Dujon B."/>
        </authorList>
    </citation>
    <scope>NUCLEOTIDE SEQUENCE</scope>
    <source>
        <strain evidence="10">CBS 1993</strain>
    </source>
</reference>
<evidence type="ECO:0000256" key="1">
    <source>
        <dbReference type="ARBA" id="ARBA00004604"/>
    </source>
</evidence>
<dbReference type="Pfam" id="PF10153">
    <property type="entry name" value="Efg1"/>
    <property type="match status" value="1"/>
</dbReference>
<dbReference type="PANTHER" id="PTHR33911:SF1">
    <property type="entry name" value="RRNA-PROCESSING PROTEIN EFG1"/>
    <property type="match status" value="1"/>
</dbReference>
<keyword evidence="11" id="KW-1185">Reference proteome</keyword>
<feature type="region of interest" description="Disordered" evidence="9">
    <location>
        <begin position="205"/>
        <end position="230"/>
    </location>
</feature>
<evidence type="ECO:0000256" key="4">
    <source>
        <dbReference type="ARBA" id="ARBA00019827"/>
    </source>
</evidence>
<organism evidence="10 11">
    <name type="scientific">Kuraishia capsulata CBS 1993</name>
    <dbReference type="NCBI Taxonomy" id="1382522"/>
    <lineage>
        <taxon>Eukaryota</taxon>
        <taxon>Fungi</taxon>
        <taxon>Dikarya</taxon>
        <taxon>Ascomycota</taxon>
        <taxon>Saccharomycotina</taxon>
        <taxon>Pichiomycetes</taxon>
        <taxon>Pichiales</taxon>
        <taxon>Pichiaceae</taxon>
        <taxon>Kuraishia</taxon>
    </lineage>
</organism>
<dbReference type="AlphaFoldDB" id="W6MJG8"/>
<evidence type="ECO:0000256" key="3">
    <source>
        <dbReference type="ARBA" id="ARBA00018689"/>
    </source>
</evidence>
<keyword evidence="5" id="KW-0698">rRNA processing</keyword>
<dbReference type="PANTHER" id="PTHR33911">
    <property type="entry name" value="RRNA-PROCESSING PROTEIN EFG1"/>
    <property type="match status" value="1"/>
</dbReference>
<proteinExistence type="inferred from homology"/>
<evidence type="ECO:0000313" key="11">
    <source>
        <dbReference type="Proteomes" id="UP000019384"/>
    </source>
</evidence>
<evidence type="ECO:0000256" key="9">
    <source>
        <dbReference type="SAM" id="MobiDB-lite"/>
    </source>
</evidence>
<dbReference type="STRING" id="1382522.W6MJG8"/>
<dbReference type="GO" id="GO:0030688">
    <property type="term" value="C:preribosome, small subunit precursor"/>
    <property type="evidence" value="ECO:0007669"/>
    <property type="project" value="TreeGrafter"/>
</dbReference>
<reference evidence="10" key="1">
    <citation type="submission" date="2013-12" db="EMBL/GenBank/DDBJ databases">
        <authorList>
            <person name="Genoscope - CEA"/>
        </authorList>
    </citation>
    <scope>NUCLEOTIDE SEQUENCE</scope>
    <source>
        <strain evidence="10">CBS 1993</strain>
    </source>
</reference>
<keyword evidence="6 8" id="KW-0175">Coiled coil</keyword>
<dbReference type="RefSeq" id="XP_022458421.1">
    <property type="nucleotide sequence ID" value="XM_022602636.1"/>
</dbReference>
<gene>
    <name evidence="10" type="ORF">KUCA_T00002388001</name>
</gene>